<organism evidence="1 2">
    <name type="scientific">Pristionchus fissidentatus</name>
    <dbReference type="NCBI Taxonomy" id="1538716"/>
    <lineage>
        <taxon>Eukaryota</taxon>
        <taxon>Metazoa</taxon>
        <taxon>Ecdysozoa</taxon>
        <taxon>Nematoda</taxon>
        <taxon>Chromadorea</taxon>
        <taxon>Rhabditida</taxon>
        <taxon>Rhabditina</taxon>
        <taxon>Diplogasteromorpha</taxon>
        <taxon>Diplogasteroidea</taxon>
        <taxon>Neodiplogasteridae</taxon>
        <taxon>Pristionchus</taxon>
    </lineage>
</organism>
<comment type="caution">
    <text evidence="1">The sequence shown here is derived from an EMBL/GenBank/DDBJ whole genome shotgun (WGS) entry which is preliminary data.</text>
</comment>
<dbReference type="AlphaFoldDB" id="A0AAV5WGB3"/>
<evidence type="ECO:0000313" key="1">
    <source>
        <dbReference type="EMBL" id="GMT30922.1"/>
    </source>
</evidence>
<accession>A0AAV5WGB3</accession>
<keyword evidence="2" id="KW-1185">Reference proteome</keyword>
<dbReference type="EMBL" id="BTSY01000005">
    <property type="protein sequence ID" value="GMT30922.1"/>
    <property type="molecule type" value="Genomic_DNA"/>
</dbReference>
<evidence type="ECO:0000313" key="2">
    <source>
        <dbReference type="Proteomes" id="UP001432322"/>
    </source>
</evidence>
<evidence type="ECO:0008006" key="3">
    <source>
        <dbReference type="Google" id="ProtNLM"/>
    </source>
</evidence>
<protein>
    <recommendedName>
        <fullName evidence="3">SGNH domain-containing protein</fullName>
    </recommendedName>
</protein>
<gene>
    <name evidence="1" type="ORF">PFISCL1PPCAC_22219</name>
</gene>
<proteinExistence type="predicted"/>
<reference evidence="1" key="1">
    <citation type="submission" date="2023-10" db="EMBL/GenBank/DDBJ databases">
        <title>Genome assembly of Pristionchus species.</title>
        <authorList>
            <person name="Yoshida K."/>
            <person name="Sommer R.J."/>
        </authorList>
    </citation>
    <scope>NUCLEOTIDE SEQUENCE</scope>
    <source>
        <strain evidence="1">RS5133</strain>
    </source>
</reference>
<sequence length="62" mass="7124">MLNEAGNFTVLHPKTHLRYFDRARHLTPIGLKLIEPMFVKMSAELPSLLAAQHPDNVIEWTN</sequence>
<name>A0AAV5WGB3_9BILA</name>
<dbReference type="Proteomes" id="UP001432322">
    <property type="component" value="Unassembled WGS sequence"/>
</dbReference>